<feature type="transmembrane region" description="Helical" evidence="1">
    <location>
        <begin position="185"/>
        <end position="204"/>
    </location>
</feature>
<protein>
    <submittedName>
        <fullName evidence="3">Uncharacterized protein</fullName>
    </submittedName>
</protein>
<organism evidence="2 3">
    <name type="scientific">Plectus sambesii</name>
    <dbReference type="NCBI Taxonomy" id="2011161"/>
    <lineage>
        <taxon>Eukaryota</taxon>
        <taxon>Metazoa</taxon>
        <taxon>Ecdysozoa</taxon>
        <taxon>Nematoda</taxon>
        <taxon>Chromadorea</taxon>
        <taxon>Plectida</taxon>
        <taxon>Plectina</taxon>
        <taxon>Plectoidea</taxon>
        <taxon>Plectidae</taxon>
        <taxon>Plectus</taxon>
    </lineage>
</organism>
<keyword evidence="1" id="KW-0812">Transmembrane</keyword>
<keyword evidence="1" id="KW-1133">Transmembrane helix</keyword>
<evidence type="ECO:0000256" key="1">
    <source>
        <dbReference type="SAM" id="Phobius"/>
    </source>
</evidence>
<reference evidence="3" key="1">
    <citation type="submission" date="2022-11" db="UniProtKB">
        <authorList>
            <consortium name="WormBaseParasite"/>
        </authorList>
    </citation>
    <scope>IDENTIFICATION</scope>
</reference>
<feature type="transmembrane region" description="Helical" evidence="1">
    <location>
        <begin position="35"/>
        <end position="61"/>
    </location>
</feature>
<evidence type="ECO:0000313" key="2">
    <source>
        <dbReference type="Proteomes" id="UP000887566"/>
    </source>
</evidence>
<dbReference type="WBParaSite" id="PSAMB.scaffold6091size10230.g27878.t1">
    <property type="protein sequence ID" value="PSAMB.scaffold6091size10230.g27878.t1"/>
    <property type="gene ID" value="PSAMB.scaffold6091size10230.g27878"/>
</dbReference>
<dbReference type="Proteomes" id="UP000887566">
    <property type="component" value="Unplaced"/>
</dbReference>
<name>A0A914X5G3_9BILA</name>
<proteinExistence type="predicted"/>
<evidence type="ECO:0000313" key="3">
    <source>
        <dbReference type="WBParaSite" id="PSAMB.scaffold6091size10230.g27878.t1"/>
    </source>
</evidence>
<keyword evidence="2" id="KW-1185">Reference proteome</keyword>
<dbReference type="AlphaFoldDB" id="A0A914X5G3"/>
<sequence>GATVKCVLVEFLFFWCGLKNVDEQHGFKLSTSLTFIIDICFLMAAMTLPTVLFMLVCQFMVAAFHDNEKKFAALAELSVEHLSACYQEYLKLAQLTDDVSECFEDVTFFTMLFLIPVICTTALNFTRFGGFVVIVVVFFVATIITFVQTMRHGIWLNEQIDHVMHKVNDWSWGVRIGKLMVMDRTTCIAILSAMITFVALWAQMSANAEMCDNGEMLVWNETAIVNNMFMDLCE</sequence>
<feature type="transmembrane region" description="Helical" evidence="1">
    <location>
        <begin position="129"/>
        <end position="147"/>
    </location>
</feature>
<keyword evidence="1" id="KW-0472">Membrane</keyword>
<accession>A0A914X5G3</accession>